<dbReference type="SUPFAM" id="SSF52374">
    <property type="entry name" value="Nucleotidylyl transferase"/>
    <property type="match status" value="1"/>
</dbReference>
<name>A0AAX3WBJ0_METEX</name>
<reference evidence="4" key="1">
    <citation type="journal article" date="2022" name="Biotechnol. Bioprocess Eng.">
        <title>Pan-genome Analysis Reveals Comparative Genomic Features of Central Metabolic Pathways in Methylorubrum extorquens.</title>
        <authorList>
            <person name="Lee G.M."/>
            <person name="Scott-Nevros Z.K."/>
            <person name="Lee S.-M."/>
            <person name="Kim D."/>
        </authorList>
    </citation>
    <scope>NUCLEOTIDE SEQUENCE</scope>
    <source>
        <strain evidence="4">ATCC 55366</strain>
    </source>
</reference>
<evidence type="ECO:0000313" key="4">
    <source>
        <dbReference type="EMBL" id="WHQ68769.1"/>
    </source>
</evidence>
<accession>A0AAX3WBJ0</accession>
<sequence>MAKTVLTYGTFDLFHVGHVRLLRRLRQMGDRLIVGLSSEEFNSIKGKKTVIPYEFRKEILESCRYIDKVFPEHNWDQKRSDIARERADIFAMGDDWAGKFDNLSDICEVVYLPRTSDVSTTELKKYMNAVNQEKLGAIRNMVDVLQAELKAVG</sequence>
<dbReference type="PANTHER" id="PTHR43793:SF1">
    <property type="entry name" value="FAD SYNTHASE"/>
    <property type="match status" value="1"/>
</dbReference>
<evidence type="ECO:0000313" key="5">
    <source>
        <dbReference type="Proteomes" id="UP001223720"/>
    </source>
</evidence>
<dbReference type="NCBIfam" id="TIGR00125">
    <property type="entry name" value="cyt_tran_rel"/>
    <property type="match status" value="1"/>
</dbReference>
<dbReference type="AlphaFoldDB" id="A0AAX3WBJ0"/>
<dbReference type="RefSeq" id="WP_283535287.1">
    <property type="nucleotide sequence ID" value="NZ_CP073633.1"/>
</dbReference>
<dbReference type="GO" id="GO:0016779">
    <property type="term" value="F:nucleotidyltransferase activity"/>
    <property type="evidence" value="ECO:0007669"/>
    <property type="project" value="UniProtKB-KW"/>
</dbReference>
<dbReference type="InterPro" id="IPR004821">
    <property type="entry name" value="Cyt_trans-like"/>
</dbReference>
<feature type="domain" description="Cytidyltransferase-like" evidence="3">
    <location>
        <begin position="6"/>
        <end position="124"/>
    </location>
</feature>
<dbReference type="PANTHER" id="PTHR43793">
    <property type="entry name" value="FAD SYNTHASE"/>
    <property type="match status" value="1"/>
</dbReference>
<evidence type="ECO:0000256" key="2">
    <source>
        <dbReference type="ARBA" id="ARBA00022695"/>
    </source>
</evidence>
<dbReference type="InterPro" id="IPR014729">
    <property type="entry name" value="Rossmann-like_a/b/a_fold"/>
</dbReference>
<organism evidence="4 5">
    <name type="scientific">Methylorubrum extorquens</name>
    <name type="common">Methylobacterium dichloromethanicum</name>
    <name type="synonym">Methylobacterium extorquens</name>
    <dbReference type="NCBI Taxonomy" id="408"/>
    <lineage>
        <taxon>Bacteria</taxon>
        <taxon>Pseudomonadati</taxon>
        <taxon>Pseudomonadota</taxon>
        <taxon>Alphaproteobacteria</taxon>
        <taxon>Hyphomicrobiales</taxon>
        <taxon>Methylobacteriaceae</taxon>
        <taxon>Methylorubrum</taxon>
    </lineage>
</organism>
<protein>
    <submittedName>
        <fullName evidence="4">Adenylyltransferase/cytidyltransferase family protein</fullName>
    </submittedName>
</protein>
<proteinExistence type="predicted"/>
<evidence type="ECO:0000259" key="3">
    <source>
        <dbReference type="Pfam" id="PF01467"/>
    </source>
</evidence>
<dbReference type="Pfam" id="PF01467">
    <property type="entry name" value="CTP_transf_like"/>
    <property type="match status" value="1"/>
</dbReference>
<keyword evidence="2 4" id="KW-0548">Nucleotidyltransferase</keyword>
<dbReference type="Proteomes" id="UP001223720">
    <property type="component" value="Chromosome"/>
</dbReference>
<dbReference type="Gene3D" id="3.40.50.620">
    <property type="entry name" value="HUPs"/>
    <property type="match status" value="1"/>
</dbReference>
<dbReference type="InterPro" id="IPR050385">
    <property type="entry name" value="Archaeal_FAD_synthase"/>
</dbReference>
<keyword evidence="1" id="KW-0808">Transferase</keyword>
<gene>
    <name evidence="4" type="ORF">KEC54_20765</name>
</gene>
<dbReference type="EMBL" id="CP073633">
    <property type="protein sequence ID" value="WHQ68769.1"/>
    <property type="molecule type" value="Genomic_DNA"/>
</dbReference>
<evidence type="ECO:0000256" key="1">
    <source>
        <dbReference type="ARBA" id="ARBA00022679"/>
    </source>
</evidence>